<dbReference type="RefSeq" id="WP_039204599.1">
    <property type="nucleotide sequence ID" value="NZ_JACJQT010000032.1"/>
</dbReference>
<dbReference type="Proteomes" id="UP000606721">
    <property type="component" value="Unassembled WGS sequence"/>
</dbReference>
<organism evidence="1 2">
    <name type="scientific">Aphanizomenon flos-aquae FACHB-1040</name>
    <dbReference type="NCBI Taxonomy" id="2692887"/>
    <lineage>
        <taxon>Bacteria</taxon>
        <taxon>Bacillati</taxon>
        <taxon>Cyanobacteriota</taxon>
        <taxon>Cyanophyceae</taxon>
        <taxon>Nostocales</taxon>
        <taxon>Aphanizomenonaceae</taxon>
        <taxon>Aphanizomenon</taxon>
    </lineage>
</organism>
<proteinExistence type="predicted"/>
<evidence type="ECO:0000313" key="1">
    <source>
        <dbReference type="EMBL" id="MBD2279268.1"/>
    </source>
</evidence>
<name>A0ABR8BWF6_APHFL</name>
<keyword evidence="2" id="KW-1185">Reference proteome</keyword>
<comment type="caution">
    <text evidence="1">The sequence shown here is derived from an EMBL/GenBank/DDBJ whole genome shotgun (WGS) entry which is preliminary data.</text>
</comment>
<dbReference type="EMBL" id="JACJQT010000032">
    <property type="protein sequence ID" value="MBD2279268.1"/>
    <property type="molecule type" value="Genomic_DNA"/>
</dbReference>
<reference evidence="1 2" key="1">
    <citation type="journal article" date="2020" name="ISME J.">
        <title>Comparative genomics reveals insights into cyanobacterial evolution and habitat adaptation.</title>
        <authorList>
            <person name="Chen M.Y."/>
            <person name="Teng W.K."/>
            <person name="Zhao L."/>
            <person name="Hu C.X."/>
            <person name="Zhou Y.K."/>
            <person name="Han B.P."/>
            <person name="Song L.R."/>
            <person name="Shu W.S."/>
        </authorList>
    </citation>
    <scope>NUCLEOTIDE SEQUENCE [LARGE SCALE GENOMIC DNA]</scope>
    <source>
        <strain evidence="1 2">FACHB-1040</strain>
    </source>
</reference>
<protein>
    <submittedName>
        <fullName evidence="1">Type II toxin-antitoxin system VapB family antitoxin</fullName>
    </submittedName>
</protein>
<accession>A0ABR8BWF6</accession>
<sequence length="62" mass="7013">MTTITIDDELINNILAVSHYSHPQEAVEKILTDYLQLNVKPITRLGMNSQSNSKSCLLMTKH</sequence>
<evidence type="ECO:0000313" key="2">
    <source>
        <dbReference type="Proteomes" id="UP000606721"/>
    </source>
</evidence>
<gene>
    <name evidence="1" type="ORF">H6F99_13470</name>
</gene>